<dbReference type="InterPro" id="IPR013805">
    <property type="entry name" value="GrpE_CC"/>
</dbReference>
<dbReference type="SUPFAM" id="SSF58014">
    <property type="entry name" value="Coiled-coil domain of nucleotide exchange factor GrpE"/>
    <property type="match status" value="1"/>
</dbReference>
<evidence type="ECO:0000256" key="3">
    <source>
        <dbReference type="HAMAP-Rule" id="MF_01151"/>
    </source>
</evidence>
<evidence type="ECO:0000256" key="2">
    <source>
        <dbReference type="ARBA" id="ARBA00023186"/>
    </source>
</evidence>
<comment type="similarity">
    <text evidence="1 3 5">Belongs to the GrpE family.</text>
</comment>
<evidence type="ECO:0000256" key="6">
    <source>
        <dbReference type="SAM" id="Coils"/>
    </source>
</evidence>
<dbReference type="PANTHER" id="PTHR21237">
    <property type="entry name" value="GRPE PROTEIN"/>
    <property type="match status" value="1"/>
</dbReference>
<dbReference type="Pfam" id="PF01025">
    <property type="entry name" value="GrpE"/>
    <property type="match status" value="1"/>
</dbReference>
<comment type="caution">
    <text evidence="7">The sequence shown here is derived from an EMBL/GenBank/DDBJ whole genome shotgun (WGS) entry which is preliminary data.</text>
</comment>
<dbReference type="HAMAP" id="MF_01151">
    <property type="entry name" value="GrpE"/>
    <property type="match status" value="1"/>
</dbReference>
<dbReference type="Gene3D" id="3.90.20.20">
    <property type="match status" value="1"/>
</dbReference>
<keyword evidence="3" id="KW-0963">Cytoplasm</keyword>
<comment type="subunit">
    <text evidence="3">Homodimer.</text>
</comment>
<dbReference type="EMBL" id="DTBH01000022">
    <property type="protein sequence ID" value="HGQ76486.1"/>
    <property type="molecule type" value="Genomic_DNA"/>
</dbReference>
<dbReference type="OMA" id="PHRHQAI"/>
<keyword evidence="2 3" id="KW-0143">Chaperone</keyword>
<dbReference type="SUPFAM" id="SSF51064">
    <property type="entry name" value="Head domain of nucleotide exchange factor GrpE"/>
    <property type="match status" value="1"/>
</dbReference>
<evidence type="ECO:0000313" key="7">
    <source>
        <dbReference type="EMBL" id="HGQ76486.1"/>
    </source>
</evidence>
<dbReference type="InterPro" id="IPR000740">
    <property type="entry name" value="GrpE"/>
</dbReference>
<evidence type="ECO:0000256" key="4">
    <source>
        <dbReference type="RuleBase" id="RU000639"/>
    </source>
</evidence>
<organism evidence="7">
    <name type="scientific">Fervidobacterium pennivorans</name>
    <dbReference type="NCBI Taxonomy" id="93466"/>
    <lineage>
        <taxon>Bacteria</taxon>
        <taxon>Thermotogati</taxon>
        <taxon>Thermotogota</taxon>
        <taxon>Thermotogae</taxon>
        <taxon>Thermotogales</taxon>
        <taxon>Fervidobacteriaceae</taxon>
        <taxon>Fervidobacterium</taxon>
    </lineage>
</organism>
<dbReference type="GO" id="GO:0006457">
    <property type="term" value="P:protein folding"/>
    <property type="evidence" value="ECO:0007669"/>
    <property type="project" value="InterPro"/>
</dbReference>
<name>A0A7V4CLI5_FERPE</name>
<keyword evidence="3 4" id="KW-0346">Stress response</keyword>
<dbReference type="PANTHER" id="PTHR21237:SF23">
    <property type="entry name" value="GRPE PROTEIN HOMOLOG, MITOCHONDRIAL"/>
    <property type="match status" value="1"/>
</dbReference>
<comment type="function">
    <text evidence="3 4">Participates actively in the response to hyperosmotic and heat shock by preventing the aggregation of stress-denatured proteins, in association with DnaK and GrpE. It is the nucleotide exchange factor for DnaK and may function as a thermosensor. Unfolded proteins bind initially to DnaJ; upon interaction with the DnaJ-bound protein, DnaK hydrolyzes its bound ATP, resulting in the formation of a stable complex. GrpE releases ADP from DnaK; ATP binding to DnaK triggers the release of the substrate protein, thus completing the reaction cycle. Several rounds of ATP-dependent interactions between DnaJ, DnaK and GrpE are required for fully efficient folding.</text>
</comment>
<comment type="subcellular location">
    <subcellularLocation>
        <location evidence="3">Cytoplasm</location>
    </subcellularLocation>
</comment>
<accession>A0A7V4CLI5</accession>
<dbReference type="InterPro" id="IPR009012">
    <property type="entry name" value="GrpE_head"/>
</dbReference>
<dbReference type="Gene3D" id="2.30.22.10">
    <property type="entry name" value="Head domain of nucleotide exchange factor GrpE"/>
    <property type="match status" value="1"/>
</dbReference>
<reference evidence="7" key="1">
    <citation type="journal article" date="2020" name="mSystems">
        <title>Genome- and Community-Level Interaction Insights into Carbon Utilization and Element Cycling Functions of Hydrothermarchaeota in Hydrothermal Sediment.</title>
        <authorList>
            <person name="Zhou Z."/>
            <person name="Liu Y."/>
            <person name="Xu W."/>
            <person name="Pan J."/>
            <person name="Luo Z.H."/>
            <person name="Li M."/>
        </authorList>
    </citation>
    <scope>NUCLEOTIDE SEQUENCE [LARGE SCALE GENOMIC DNA]</scope>
    <source>
        <strain evidence="7">SpSt-640</strain>
    </source>
</reference>
<feature type="coiled-coil region" evidence="6">
    <location>
        <begin position="34"/>
        <end position="75"/>
    </location>
</feature>
<dbReference type="CDD" id="cd00446">
    <property type="entry name" value="GrpE"/>
    <property type="match status" value="1"/>
</dbReference>
<sequence>MCEEKKINEINETQLQVQNNLESSNEIKEREEVNQMNQNELSEENKQLKEKIAELENQLKEIQNAARIIKAAFENYKLDVDRQIRDATKSTALRIVKALIPILDDFKRAFKYYDSDKDLEKFKLGVEKIYEKLLKTLENEGLRIIDASGKFDPFNHEAFEKEERDDVEEYTILEVIEDGYTFNGQVVKPTKVRVAIKPRKKEENAVNDQQNT</sequence>
<dbReference type="GO" id="GO:0051087">
    <property type="term" value="F:protein-folding chaperone binding"/>
    <property type="evidence" value="ECO:0007669"/>
    <property type="project" value="InterPro"/>
</dbReference>
<proteinExistence type="inferred from homology"/>
<dbReference type="AlphaFoldDB" id="A0A7V4CLI5"/>
<dbReference type="PRINTS" id="PR00773">
    <property type="entry name" value="GRPEPROTEIN"/>
</dbReference>
<dbReference type="OrthoDB" id="37628at2"/>
<dbReference type="GO" id="GO:0042803">
    <property type="term" value="F:protein homodimerization activity"/>
    <property type="evidence" value="ECO:0007669"/>
    <property type="project" value="InterPro"/>
</dbReference>
<dbReference type="GO" id="GO:0005737">
    <property type="term" value="C:cytoplasm"/>
    <property type="evidence" value="ECO:0007669"/>
    <property type="project" value="UniProtKB-SubCell"/>
</dbReference>
<dbReference type="GO" id="GO:0051082">
    <property type="term" value="F:unfolded protein binding"/>
    <property type="evidence" value="ECO:0007669"/>
    <property type="project" value="TreeGrafter"/>
</dbReference>
<protein>
    <recommendedName>
        <fullName evidence="3 4">Protein GrpE</fullName>
    </recommendedName>
    <alternativeName>
        <fullName evidence="3">HSP-70 cofactor</fullName>
    </alternativeName>
</protein>
<dbReference type="PROSITE" id="PS01071">
    <property type="entry name" value="GRPE"/>
    <property type="match status" value="1"/>
</dbReference>
<evidence type="ECO:0000256" key="5">
    <source>
        <dbReference type="RuleBase" id="RU004478"/>
    </source>
</evidence>
<keyword evidence="6" id="KW-0175">Coiled coil</keyword>
<dbReference type="GO" id="GO:0000774">
    <property type="term" value="F:adenyl-nucleotide exchange factor activity"/>
    <property type="evidence" value="ECO:0007669"/>
    <property type="project" value="InterPro"/>
</dbReference>
<gene>
    <name evidence="3 7" type="primary">grpE</name>
    <name evidence="7" type="ORF">ENU12_00850</name>
</gene>
<evidence type="ECO:0000256" key="1">
    <source>
        <dbReference type="ARBA" id="ARBA00009054"/>
    </source>
</evidence>